<proteinExistence type="predicted"/>
<dbReference type="Proteomes" id="UP000031327">
    <property type="component" value="Unassembled WGS sequence"/>
</dbReference>
<keyword evidence="1" id="KW-0812">Transmembrane</keyword>
<reference evidence="2 3" key="1">
    <citation type="submission" date="2014-12" db="EMBL/GenBank/DDBJ databases">
        <title>Draft Genome Sequence of Pseudoalteromonas luteoviolacea HI1.</title>
        <authorList>
            <person name="Asahina A.Y."/>
            <person name="Hadfield M.G."/>
        </authorList>
    </citation>
    <scope>NUCLEOTIDE SEQUENCE [LARGE SCALE GENOMIC DNA]</scope>
    <source>
        <strain evidence="2 3">HI1</strain>
    </source>
</reference>
<dbReference type="OrthoDB" id="1752893at2"/>
<comment type="caution">
    <text evidence="2">The sequence shown here is derived from an EMBL/GenBank/DDBJ whole genome shotgun (WGS) entry which is preliminary data.</text>
</comment>
<sequence>MKYYYLVYEDLLGDTSLDDAEKILTSRLKLNPEIINAFFEGKPVVKSSEDKVQLLETFLEKSGIKVNRTTPKLDPSKAQLADLYEKLIAVEEKVDHLMKQSEQRPSLAVGESIDSLGNHFKDGLSKASSLASSLKDASQAKLDQIKMDDNHQPEPPFEGEQTTNKSKFNWVAFFGSGPYYCGYGNIKKGAAIAAATGLIPAIGMFLAIYTGFKANKELPVKQVPFRWPLFAAAFTMQTLLLALVIGFTPVGEKIGTSFIPTNGAYSGTLGELPNPYTVAMVTEADIEFLAKSMHDRMKFLAPPQKLKDDKDKGPLYAMMGKLMAQAQNDSGVSIGGVAALFKSYECLALQPTHLLTELYGPVLLIGAQFFKEDYDLMYQHGVIDSHSYNIITAAQEGGDTCTEKGKQLTNDFLTAVLPQ</sequence>
<protein>
    <submittedName>
        <fullName evidence="2">Uncharacterized protein</fullName>
    </submittedName>
</protein>
<organism evidence="2 3">
    <name type="scientific">Pseudoalteromonas luteoviolacea</name>
    <dbReference type="NCBI Taxonomy" id="43657"/>
    <lineage>
        <taxon>Bacteria</taxon>
        <taxon>Pseudomonadati</taxon>
        <taxon>Pseudomonadota</taxon>
        <taxon>Gammaproteobacteria</taxon>
        <taxon>Alteromonadales</taxon>
        <taxon>Pseudoalteromonadaceae</taxon>
        <taxon>Pseudoalteromonas</taxon>
    </lineage>
</organism>
<dbReference type="AlphaFoldDB" id="A0A0C1MS42"/>
<evidence type="ECO:0000256" key="1">
    <source>
        <dbReference type="SAM" id="Phobius"/>
    </source>
</evidence>
<feature type="transmembrane region" description="Helical" evidence="1">
    <location>
        <begin position="190"/>
        <end position="209"/>
    </location>
</feature>
<keyword evidence="1" id="KW-0472">Membrane</keyword>
<dbReference type="RefSeq" id="WP_039609299.1">
    <property type="nucleotide sequence ID" value="NZ_JWIC01000005.1"/>
</dbReference>
<accession>A0A0C1MS42</accession>
<dbReference type="EMBL" id="JWIC01000005">
    <property type="protein sequence ID" value="KID57528.1"/>
    <property type="molecule type" value="Genomic_DNA"/>
</dbReference>
<gene>
    <name evidence="2" type="ORF">JF50_10070</name>
</gene>
<feature type="transmembrane region" description="Helical" evidence="1">
    <location>
        <begin position="229"/>
        <end position="250"/>
    </location>
</feature>
<evidence type="ECO:0000313" key="3">
    <source>
        <dbReference type="Proteomes" id="UP000031327"/>
    </source>
</evidence>
<keyword evidence="1" id="KW-1133">Transmembrane helix</keyword>
<name>A0A0C1MS42_9GAMM</name>
<evidence type="ECO:0000313" key="2">
    <source>
        <dbReference type="EMBL" id="KID57528.1"/>
    </source>
</evidence>